<name>A0A8S1CZC4_9INSE</name>
<dbReference type="Proteomes" id="UP000494165">
    <property type="component" value="Unassembled WGS sequence"/>
</dbReference>
<gene>
    <name evidence="2" type="ORF">CLODIP_2_CD03681</name>
</gene>
<feature type="chain" id="PRO_5035748969" evidence="1">
    <location>
        <begin position="17"/>
        <end position="87"/>
    </location>
</feature>
<comment type="caution">
    <text evidence="2">The sequence shown here is derived from an EMBL/GenBank/DDBJ whole genome shotgun (WGS) entry which is preliminary data.</text>
</comment>
<accession>A0A8S1CZC4</accession>
<organism evidence="2 3">
    <name type="scientific">Cloeon dipterum</name>
    <dbReference type="NCBI Taxonomy" id="197152"/>
    <lineage>
        <taxon>Eukaryota</taxon>
        <taxon>Metazoa</taxon>
        <taxon>Ecdysozoa</taxon>
        <taxon>Arthropoda</taxon>
        <taxon>Hexapoda</taxon>
        <taxon>Insecta</taxon>
        <taxon>Pterygota</taxon>
        <taxon>Palaeoptera</taxon>
        <taxon>Ephemeroptera</taxon>
        <taxon>Pisciforma</taxon>
        <taxon>Baetidae</taxon>
        <taxon>Cloeon</taxon>
    </lineage>
</organism>
<sequence length="87" mass="9053">MFRFVALAALLAVANAGNLLAPAAYASPLAYGAYGAYAAPAYAAHAAYAPAYAARCRRPQNAPLLHRHLPGSFVGRAVGHAWPRSCT</sequence>
<keyword evidence="3" id="KW-1185">Reference proteome</keyword>
<proteinExistence type="predicted"/>
<evidence type="ECO:0000313" key="2">
    <source>
        <dbReference type="EMBL" id="CAB3373232.1"/>
    </source>
</evidence>
<reference evidence="2 3" key="1">
    <citation type="submission" date="2020-04" db="EMBL/GenBank/DDBJ databases">
        <authorList>
            <person name="Alioto T."/>
            <person name="Alioto T."/>
            <person name="Gomez Garrido J."/>
        </authorList>
    </citation>
    <scope>NUCLEOTIDE SEQUENCE [LARGE SCALE GENOMIC DNA]</scope>
</reference>
<dbReference type="EMBL" id="CADEPI010000083">
    <property type="protein sequence ID" value="CAB3373232.1"/>
    <property type="molecule type" value="Genomic_DNA"/>
</dbReference>
<dbReference type="AlphaFoldDB" id="A0A8S1CZC4"/>
<keyword evidence="1" id="KW-0732">Signal</keyword>
<evidence type="ECO:0000256" key="1">
    <source>
        <dbReference type="SAM" id="SignalP"/>
    </source>
</evidence>
<protein>
    <submittedName>
        <fullName evidence="2">Uncharacterized protein</fullName>
    </submittedName>
</protein>
<feature type="signal peptide" evidence="1">
    <location>
        <begin position="1"/>
        <end position="16"/>
    </location>
</feature>
<evidence type="ECO:0000313" key="3">
    <source>
        <dbReference type="Proteomes" id="UP000494165"/>
    </source>
</evidence>